<dbReference type="PIRSF" id="PIRSF018297">
    <property type="entry name" value="Doc"/>
    <property type="match status" value="1"/>
</dbReference>
<dbReference type="NCBIfam" id="TIGR01550">
    <property type="entry name" value="DOC_P1"/>
    <property type="match status" value="1"/>
</dbReference>
<feature type="domain" description="Fido" evidence="1">
    <location>
        <begin position="6"/>
        <end position="122"/>
    </location>
</feature>
<dbReference type="InterPro" id="IPR003812">
    <property type="entry name" value="Fido"/>
</dbReference>
<gene>
    <name evidence="2" type="ORF">LCGC14_0234410</name>
</gene>
<reference evidence="2" key="1">
    <citation type="journal article" date="2015" name="Nature">
        <title>Complex archaea that bridge the gap between prokaryotes and eukaryotes.</title>
        <authorList>
            <person name="Spang A."/>
            <person name="Saw J.H."/>
            <person name="Jorgensen S.L."/>
            <person name="Zaremba-Niedzwiedzka K."/>
            <person name="Martijn J."/>
            <person name="Lind A.E."/>
            <person name="van Eijk R."/>
            <person name="Schleper C."/>
            <person name="Guy L."/>
            <person name="Ettema T.J."/>
        </authorList>
    </citation>
    <scope>NUCLEOTIDE SEQUENCE</scope>
</reference>
<dbReference type="AlphaFoldDB" id="A0A0F9WU75"/>
<proteinExistence type="predicted"/>
<evidence type="ECO:0000313" key="2">
    <source>
        <dbReference type="EMBL" id="KKN89876.1"/>
    </source>
</evidence>
<dbReference type="GO" id="GO:0016301">
    <property type="term" value="F:kinase activity"/>
    <property type="evidence" value="ECO:0007669"/>
    <property type="project" value="InterPro"/>
</dbReference>
<evidence type="ECO:0000259" key="1">
    <source>
        <dbReference type="PROSITE" id="PS51459"/>
    </source>
</evidence>
<dbReference type="PANTHER" id="PTHR39426:SF1">
    <property type="entry name" value="HOMOLOGY TO DEATH-ON-CURING PROTEIN OF PHAGE P1"/>
    <property type="match status" value="1"/>
</dbReference>
<name>A0A0F9WU75_9ZZZZ</name>
<organism evidence="2">
    <name type="scientific">marine sediment metagenome</name>
    <dbReference type="NCBI Taxonomy" id="412755"/>
    <lineage>
        <taxon>unclassified sequences</taxon>
        <taxon>metagenomes</taxon>
        <taxon>ecological metagenomes</taxon>
    </lineage>
</organism>
<sequence length="128" mass="14210">MTWRWVSQASVEAFHSEQIDRFGGARGIRDAGLLESAVDRPLNKAAYGEPDVFDLAAAYLYGIARNHPFVDGNKRTAIVVAAVFLMKNGYDITADNGMVYQFVMDVAAGAVGEDSAARWFRDFTEKRR</sequence>
<dbReference type="Gene3D" id="1.20.120.1870">
    <property type="entry name" value="Fic/DOC protein, Fido domain"/>
    <property type="match status" value="1"/>
</dbReference>
<dbReference type="Pfam" id="PF02661">
    <property type="entry name" value="Fic"/>
    <property type="match status" value="1"/>
</dbReference>
<dbReference type="PROSITE" id="PS51459">
    <property type="entry name" value="FIDO"/>
    <property type="match status" value="1"/>
</dbReference>
<dbReference type="PANTHER" id="PTHR39426">
    <property type="entry name" value="HOMOLOGY TO DEATH-ON-CURING PROTEIN OF PHAGE P1"/>
    <property type="match status" value="1"/>
</dbReference>
<comment type="caution">
    <text evidence="2">The sequence shown here is derived from an EMBL/GenBank/DDBJ whole genome shotgun (WGS) entry which is preliminary data.</text>
</comment>
<dbReference type="EMBL" id="LAZR01000115">
    <property type="protein sequence ID" value="KKN89876.1"/>
    <property type="molecule type" value="Genomic_DNA"/>
</dbReference>
<dbReference type="SUPFAM" id="SSF140931">
    <property type="entry name" value="Fic-like"/>
    <property type="match status" value="1"/>
</dbReference>
<accession>A0A0F9WU75</accession>
<dbReference type="InterPro" id="IPR036597">
    <property type="entry name" value="Fido-like_dom_sf"/>
</dbReference>
<protein>
    <recommendedName>
        <fullName evidence="1">Fido domain-containing protein</fullName>
    </recommendedName>
</protein>
<dbReference type="InterPro" id="IPR053737">
    <property type="entry name" value="Type_II_TA_Toxin"/>
</dbReference>
<dbReference type="InterPro" id="IPR006440">
    <property type="entry name" value="Doc"/>
</dbReference>